<evidence type="ECO:0000313" key="1">
    <source>
        <dbReference type="EMBL" id="OGG70495.1"/>
    </source>
</evidence>
<evidence type="ECO:0008006" key="3">
    <source>
        <dbReference type="Google" id="ProtNLM"/>
    </source>
</evidence>
<dbReference type="PANTHER" id="PTHR38471">
    <property type="entry name" value="FOUR HELIX BUNDLE PROTEIN"/>
    <property type="match status" value="1"/>
</dbReference>
<reference evidence="1 2" key="1">
    <citation type="journal article" date="2016" name="Nat. Commun.">
        <title>Thousands of microbial genomes shed light on interconnected biogeochemical processes in an aquifer system.</title>
        <authorList>
            <person name="Anantharaman K."/>
            <person name="Brown C.T."/>
            <person name="Hug L.A."/>
            <person name="Sharon I."/>
            <person name="Castelle C.J."/>
            <person name="Probst A.J."/>
            <person name="Thomas B.C."/>
            <person name="Singh A."/>
            <person name="Wilkins M.J."/>
            <person name="Karaoz U."/>
            <person name="Brodie E.L."/>
            <person name="Williams K.H."/>
            <person name="Hubbard S.S."/>
            <person name="Banfield J.F."/>
        </authorList>
    </citation>
    <scope>NUCLEOTIDE SEQUENCE [LARGE SCALE GENOMIC DNA]</scope>
</reference>
<dbReference type="InterPro" id="IPR012657">
    <property type="entry name" value="23S_rRNA-intervening_sequence"/>
</dbReference>
<comment type="caution">
    <text evidence="1">The sequence shown here is derived from an EMBL/GenBank/DDBJ whole genome shotgun (WGS) entry which is preliminary data.</text>
</comment>
<dbReference type="Proteomes" id="UP000176914">
    <property type="component" value="Unassembled WGS sequence"/>
</dbReference>
<sequence>MQSFKELIVWQRAMELVREVYKASAKLPNTEMYGLTNQMRRCAVSIPSNIAEGRKRGTQRDFTQFLRIADGSAAELETQILLACDLYQVKEFERSKELLSEVQKMLGAIIRTFSLQAASYKLPARKKQHA</sequence>
<dbReference type="Gene3D" id="1.20.1440.60">
    <property type="entry name" value="23S rRNA-intervening sequence"/>
    <property type="match status" value="1"/>
</dbReference>
<dbReference type="PANTHER" id="PTHR38471:SF2">
    <property type="entry name" value="FOUR HELIX BUNDLE PROTEIN"/>
    <property type="match status" value="1"/>
</dbReference>
<evidence type="ECO:0000313" key="2">
    <source>
        <dbReference type="Proteomes" id="UP000176914"/>
    </source>
</evidence>
<dbReference type="InterPro" id="IPR036583">
    <property type="entry name" value="23S_rRNA_IVS_sf"/>
</dbReference>
<dbReference type="Pfam" id="PF05635">
    <property type="entry name" value="23S_rRNA_IVP"/>
    <property type="match status" value="1"/>
</dbReference>
<proteinExistence type="predicted"/>
<dbReference type="AlphaFoldDB" id="A0A1F6E9X0"/>
<accession>A0A1F6E9X0</accession>
<gene>
    <name evidence="1" type="ORF">A3C20_01585</name>
</gene>
<name>A0A1F6E9X0_9BACT</name>
<dbReference type="EMBL" id="MFLL01000003">
    <property type="protein sequence ID" value="OGG70495.1"/>
    <property type="molecule type" value="Genomic_DNA"/>
</dbReference>
<dbReference type="CDD" id="cd16377">
    <property type="entry name" value="23S_rRNA_IVP_like"/>
    <property type="match status" value="1"/>
</dbReference>
<organism evidence="1 2">
    <name type="scientific">Candidatus Kaiserbacteria bacterium RIFCSPHIGHO2_02_FULL_55_25</name>
    <dbReference type="NCBI Taxonomy" id="1798498"/>
    <lineage>
        <taxon>Bacteria</taxon>
        <taxon>Candidatus Kaiseribacteriota</taxon>
    </lineage>
</organism>
<protein>
    <recommendedName>
        <fullName evidence="3">Four helix bundle protein</fullName>
    </recommendedName>
</protein>
<dbReference type="SUPFAM" id="SSF158446">
    <property type="entry name" value="IVS-encoded protein-like"/>
    <property type="match status" value="1"/>
</dbReference>
<dbReference type="NCBIfam" id="TIGR02436">
    <property type="entry name" value="four helix bundle protein"/>
    <property type="match status" value="1"/>
</dbReference>